<feature type="region of interest" description="Disordered" evidence="1">
    <location>
        <begin position="168"/>
        <end position="189"/>
    </location>
</feature>
<dbReference type="EMBL" id="LUEZ02000084">
    <property type="protein sequence ID" value="RDB19102.1"/>
    <property type="molecule type" value="Genomic_DNA"/>
</dbReference>
<dbReference type="InParanoid" id="A0A369JCP8"/>
<keyword evidence="3" id="KW-1185">Reference proteome</keyword>
<feature type="compositionally biased region" description="Basic residues" evidence="1">
    <location>
        <begin position="178"/>
        <end position="187"/>
    </location>
</feature>
<sequence length="426" mass="46472">MARNTPPRTSRFFNGRVLPPPVHSCRASRGACIVNDVVRCPEEAAFGERALSESDMDIISGSPREIVVPPGGQPSAVRGARLTLEELCGTRATTGPTEDSGIGSFGPDSVLQAIQLTKKPQVSEPDTHPLTLSSMAPVPMVNEHAAGNHVGISPTASLATQDIWTATTPQHMNEKPTKPRKKRKPGRKNIMDAELRKAVLEQDKWTGTVTATWVECLGCDNPIVLDRRREFYAYGWDKHKKTCRGIPLEDKPAEPEEPKRPHKKVPDVKKSVACKRNLVEQPEGGTLADPDNLSYGDSMTNSLNIIFSPDYSGQQSRGADGAGGCASLLRPWLCGPGVPPVPQNVLFDGERTSPSRYSEFNYSDSPVTSYWMEAPFALSMRYILHLLQCLPVVRAIVTPSVTSFSSASMGSSEVTFSLGEKHRRDL</sequence>
<gene>
    <name evidence="2" type="ORF">Hypma_014255</name>
</gene>
<accession>A0A369JCP8</accession>
<comment type="caution">
    <text evidence="2">The sequence shown here is derived from an EMBL/GenBank/DDBJ whole genome shotgun (WGS) entry which is preliminary data.</text>
</comment>
<feature type="region of interest" description="Disordered" evidence="1">
    <location>
        <begin position="244"/>
        <end position="268"/>
    </location>
</feature>
<dbReference type="OrthoDB" id="2880777at2759"/>
<name>A0A369JCP8_HYPMA</name>
<dbReference type="Proteomes" id="UP000076154">
    <property type="component" value="Unassembled WGS sequence"/>
</dbReference>
<evidence type="ECO:0000313" key="2">
    <source>
        <dbReference type="EMBL" id="RDB19102.1"/>
    </source>
</evidence>
<dbReference type="AlphaFoldDB" id="A0A369JCP8"/>
<evidence type="ECO:0000313" key="3">
    <source>
        <dbReference type="Proteomes" id="UP000076154"/>
    </source>
</evidence>
<evidence type="ECO:0000256" key="1">
    <source>
        <dbReference type="SAM" id="MobiDB-lite"/>
    </source>
</evidence>
<organism evidence="2 3">
    <name type="scientific">Hypsizygus marmoreus</name>
    <name type="common">White beech mushroom</name>
    <name type="synonym">Agaricus marmoreus</name>
    <dbReference type="NCBI Taxonomy" id="39966"/>
    <lineage>
        <taxon>Eukaryota</taxon>
        <taxon>Fungi</taxon>
        <taxon>Dikarya</taxon>
        <taxon>Basidiomycota</taxon>
        <taxon>Agaricomycotina</taxon>
        <taxon>Agaricomycetes</taxon>
        <taxon>Agaricomycetidae</taxon>
        <taxon>Agaricales</taxon>
        <taxon>Tricholomatineae</taxon>
        <taxon>Lyophyllaceae</taxon>
        <taxon>Hypsizygus</taxon>
    </lineage>
</organism>
<reference evidence="2" key="1">
    <citation type="submission" date="2018-04" db="EMBL/GenBank/DDBJ databases">
        <title>Whole genome sequencing of Hypsizygus marmoreus.</title>
        <authorList>
            <person name="Choi I.-G."/>
            <person name="Min B."/>
            <person name="Kim J.-G."/>
            <person name="Kim S."/>
            <person name="Oh Y.-L."/>
            <person name="Kong W.-S."/>
            <person name="Park H."/>
            <person name="Jeong J."/>
            <person name="Song E.-S."/>
        </authorList>
    </citation>
    <scope>NUCLEOTIDE SEQUENCE [LARGE SCALE GENOMIC DNA]</scope>
    <source>
        <strain evidence="2">51987-8</strain>
    </source>
</reference>
<proteinExistence type="predicted"/>
<feature type="compositionally biased region" description="Basic and acidic residues" evidence="1">
    <location>
        <begin position="247"/>
        <end position="268"/>
    </location>
</feature>
<protein>
    <submittedName>
        <fullName evidence="2">Uncharacterized protein</fullName>
    </submittedName>
</protein>